<dbReference type="GO" id="GO:0005789">
    <property type="term" value="C:endoplasmic reticulum membrane"/>
    <property type="evidence" value="ECO:0007669"/>
    <property type="project" value="TreeGrafter"/>
</dbReference>
<dbReference type="InterPro" id="IPR013657">
    <property type="entry name" value="SCL35B1-4/HUT1"/>
</dbReference>
<dbReference type="EMBL" id="HBNR01076083">
    <property type="protein sequence ID" value="CAE4652449.1"/>
    <property type="molecule type" value="Transcribed_RNA"/>
</dbReference>
<proteinExistence type="predicted"/>
<evidence type="ECO:0000256" key="3">
    <source>
        <dbReference type="ARBA" id="ARBA00022692"/>
    </source>
</evidence>
<evidence type="ECO:0000256" key="2">
    <source>
        <dbReference type="ARBA" id="ARBA00022448"/>
    </source>
</evidence>
<feature type="transmembrane region" description="Helical" evidence="6">
    <location>
        <begin position="82"/>
        <end position="103"/>
    </location>
</feature>
<sequence>MFSALERGRFAYAGRCIFYGVGIVGSLLLYGLWQERIMSYPYDGEYFGASMFLVLCNRVVGMVFALVMALSMREETHCMAPLWKYTFISVTAVAASICQYEALKWVSFTVQMLGKSCKMLPVMLWGVALSGKAYLAVDWWTSVVVSVGVAIFLTGSLRSAGNDQESCLSGILFLIGFVALDALTSTFQEKLFQQHMTSKYNQMFYINAVSAVLTLATLLISGHTSESLNFCARHHAIIVDISLLSVVAVAAQWFIYSQVQEFGALVFAATMNVRQVVSIVASYLAYRHHITAAQIVSLVLIGAALFSRSAIGLLVEKAGEEQPILRSREGKVARILNSPFFRRTRVSCCPSWKV</sequence>
<dbReference type="Pfam" id="PF08449">
    <property type="entry name" value="UAA"/>
    <property type="match status" value="1"/>
</dbReference>
<evidence type="ECO:0000256" key="5">
    <source>
        <dbReference type="ARBA" id="ARBA00023136"/>
    </source>
</evidence>
<evidence type="ECO:0000256" key="6">
    <source>
        <dbReference type="SAM" id="Phobius"/>
    </source>
</evidence>
<organism evidence="7">
    <name type="scientific">Alexandrium monilatum</name>
    <dbReference type="NCBI Taxonomy" id="311494"/>
    <lineage>
        <taxon>Eukaryota</taxon>
        <taxon>Sar</taxon>
        <taxon>Alveolata</taxon>
        <taxon>Dinophyceae</taxon>
        <taxon>Gonyaulacales</taxon>
        <taxon>Pyrocystaceae</taxon>
        <taxon>Alexandrium</taxon>
    </lineage>
</organism>
<protein>
    <recommendedName>
        <fullName evidence="8">Sugar phosphate transporter domain-containing protein</fullName>
    </recommendedName>
</protein>
<dbReference type="AlphaFoldDB" id="A0A7S4VV73"/>
<feature type="transmembrane region" description="Helical" evidence="6">
    <location>
        <begin position="295"/>
        <end position="315"/>
    </location>
</feature>
<feature type="transmembrane region" description="Helical" evidence="6">
    <location>
        <begin position="166"/>
        <end position="184"/>
    </location>
</feature>
<keyword evidence="4 6" id="KW-1133">Transmembrane helix</keyword>
<reference evidence="7" key="1">
    <citation type="submission" date="2021-01" db="EMBL/GenBank/DDBJ databases">
        <authorList>
            <person name="Corre E."/>
            <person name="Pelletier E."/>
            <person name="Niang G."/>
            <person name="Scheremetjew M."/>
            <person name="Finn R."/>
            <person name="Kale V."/>
            <person name="Holt S."/>
            <person name="Cochrane G."/>
            <person name="Meng A."/>
            <person name="Brown T."/>
            <person name="Cohen L."/>
        </authorList>
    </citation>
    <scope>NUCLEOTIDE SEQUENCE</scope>
    <source>
        <strain evidence="7">CCMP3105</strain>
    </source>
</reference>
<feature type="transmembrane region" description="Helical" evidence="6">
    <location>
        <begin position="46"/>
        <end position="70"/>
    </location>
</feature>
<feature type="transmembrane region" description="Helical" evidence="6">
    <location>
        <begin position="204"/>
        <end position="224"/>
    </location>
</feature>
<accession>A0A7S4VV73</accession>
<dbReference type="GO" id="GO:0046964">
    <property type="term" value="F:3'-phosphoadenosine 5'-phosphosulfate transmembrane transporter activity"/>
    <property type="evidence" value="ECO:0007669"/>
    <property type="project" value="TreeGrafter"/>
</dbReference>
<feature type="transmembrane region" description="Helical" evidence="6">
    <location>
        <begin position="236"/>
        <end position="256"/>
    </location>
</feature>
<gene>
    <name evidence="7" type="ORF">AMON00008_LOCUS54056</name>
</gene>
<name>A0A7S4VV73_9DINO</name>
<dbReference type="PANTHER" id="PTHR10778">
    <property type="entry name" value="SOLUTE CARRIER FAMILY 35 MEMBER B"/>
    <property type="match status" value="1"/>
</dbReference>
<keyword evidence="3 6" id="KW-0812">Transmembrane</keyword>
<keyword evidence="5 6" id="KW-0472">Membrane</keyword>
<dbReference type="GO" id="GO:0000139">
    <property type="term" value="C:Golgi membrane"/>
    <property type="evidence" value="ECO:0007669"/>
    <property type="project" value="TreeGrafter"/>
</dbReference>
<evidence type="ECO:0008006" key="8">
    <source>
        <dbReference type="Google" id="ProtNLM"/>
    </source>
</evidence>
<dbReference type="PANTHER" id="PTHR10778:SF13">
    <property type="entry name" value="ADENOSINE 3'-PHOSPHO 5'-PHOSPHOSULFATE TRANSPORTER 1"/>
    <property type="match status" value="1"/>
</dbReference>
<feature type="transmembrane region" description="Helical" evidence="6">
    <location>
        <begin position="133"/>
        <end position="154"/>
    </location>
</feature>
<evidence type="ECO:0000256" key="4">
    <source>
        <dbReference type="ARBA" id="ARBA00022989"/>
    </source>
</evidence>
<feature type="transmembrane region" description="Helical" evidence="6">
    <location>
        <begin position="12"/>
        <end position="34"/>
    </location>
</feature>
<evidence type="ECO:0000313" key="7">
    <source>
        <dbReference type="EMBL" id="CAE4652449.1"/>
    </source>
</evidence>
<keyword evidence="2" id="KW-0813">Transport</keyword>
<comment type="subcellular location">
    <subcellularLocation>
        <location evidence="1">Membrane</location>
        <topology evidence="1">Multi-pass membrane protein</topology>
    </subcellularLocation>
</comment>
<evidence type="ECO:0000256" key="1">
    <source>
        <dbReference type="ARBA" id="ARBA00004141"/>
    </source>
</evidence>